<comment type="caution">
    <text evidence="2">The sequence shown here is derived from an EMBL/GenBank/DDBJ whole genome shotgun (WGS) entry which is preliminary data.</text>
</comment>
<reference evidence="3" key="1">
    <citation type="journal article" date="2019" name="Int. J. Syst. Evol. Microbiol.">
        <title>The Global Catalogue of Microorganisms (GCM) 10K type strain sequencing project: providing services to taxonomists for standard genome sequencing and annotation.</title>
        <authorList>
            <consortium name="The Broad Institute Genomics Platform"/>
            <consortium name="The Broad Institute Genome Sequencing Center for Infectious Disease"/>
            <person name="Wu L."/>
            <person name="Ma J."/>
        </authorList>
    </citation>
    <scope>NUCLEOTIDE SEQUENCE [LARGE SCALE GENOMIC DNA]</scope>
    <source>
        <strain evidence="3">JCM 31696</strain>
    </source>
</reference>
<protein>
    <submittedName>
        <fullName evidence="2">3-hydroxybenzoate 6-hydroxylase</fullName>
    </submittedName>
</protein>
<dbReference type="Proteomes" id="UP001597083">
    <property type="component" value="Unassembled WGS sequence"/>
</dbReference>
<evidence type="ECO:0000256" key="1">
    <source>
        <dbReference type="SAM" id="MobiDB-lite"/>
    </source>
</evidence>
<dbReference type="Gene3D" id="3.30.9.30">
    <property type="match status" value="1"/>
</dbReference>
<sequence>TARKWGELWHLDGVERQQRNVLLRARDTYDYSFIDWIYGPTALTPEEEPPMFAPIPLDSVDVPDPVDAASSR</sequence>
<proteinExistence type="predicted"/>
<evidence type="ECO:0000313" key="3">
    <source>
        <dbReference type="Proteomes" id="UP001597083"/>
    </source>
</evidence>
<name>A0ABW3CLA4_9ACTN</name>
<accession>A0ABW3CLA4</accession>
<gene>
    <name evidence="2" type="ORF">ACFQ07_23940</name>
</gene>
<evidence type="ECO:0000313" key="2">
    <source>
        <dbReference type="EMBL" id="MFD0855313.1"/>
    </source>
</evidence>
<organism evidence="2 3">
    <name type="scientific">Actinomadura adrarensis</name>
    <dbReference type="NCBI Taxonomy" id="1819600"/>
    <lineage>
        <taxon>Bacteria</taxon>
        <taxon>Bacillati</taxon>
        <taxon>Actinomycetota</taxon>
        <taxon>Actinomycetes</taxon>
        <taxon>Streptosporangiales</taxon>
        <taxon>Thermomonosporaceae</taxon>
        <taxon>Actinomadura</taxon>
    </lineage>
</organism>
<feature type="compositionally biased region" description="Low complexity" evidence="1">
    <location>
        <begin position="58"/>
        <end position="72"/>
    </location>
</feature>
<feature type="non-terminal residue" evidence="2">
    <location>
        <position position="1"/>
    </location>
</feature>
<keyword evidence="3" id="KW-1185">Reference proteome</keyword>
<feature type="region of interest" description="Disordered" evidence="1">
    <location>
        <begin position="49"/>
        <end position="72"/>
    </location>
</feature>
<dbReference type="EMBL" id="JBHTIR010003506">
    <property type="protein sequence ID" value="MFD0855313.1"/>
    <property type="molecule type" value="Genomic_DNA"/>
</dbReference>